<feature type="active site" description="Proton donor; for dehydratase activity" evidence="8">
    <location>
        <position position="1085"/>
    </location>
</feature>
<dbReference type="PROSITE" id="PS52019">
    <property type="entry name" value="PKS_MFAS_DH"/>
    <property type="match status" value="1"/>
</dbReference>
<keyword evidence="2" id="KW-0597">Phosphoprotein</keyword>
<evidence type="ECO:0000313" key="12">
    <source>
        <dbReference type="EMBL" id="ROV96130.1"/>
    </source>
</evidence>
<dbReference type="Gene3D" id="3.90.180.10">
    <property type="entry name" value="Medium-chain alcohol dehydrogenases, catalytic domain"/>
    <property type="match status" value="1"/>
</dbReference>
<dbReference type="InterPro" id="IPR014043">
    <property type="entry name" value="Acyl_transferase_dom"/>
</dbReference>
<feature type="region of interest" description="N-terminal hotdog fold" evidence="8">
    <location>
        <begin position="863"/>
        <end position="1000"/>
    </location>
</feature>
<dbReference type="GO" id="GO:0030639">
    <property type="term" value="P:polyketide biosynthetic process"/>
    <property type="evidence" value="ECO:0007669"/>
    <property type="project" value="UniProtKB-ARBA"/>
</dbReference>
<dbReference type="Pfam" id="PF08240">
    <property type="entry name" value="ADH_N"/>
    <property type="match status" value="1"/>
</dbReference>
<keyword evidence="4" id="KW-0521">NADP</keyword>
<dbReference type="InterPro" id="IPR011032">
    <property type="entry name" value="GroES-like_sf"/>
</dbReference>
<dbReference type="GO" id="GO:0006633">
    <property type="term" value="P:fatty acid biosynthetic process"/>
    <property type="evidence" value="ECO:0007669"/>
    <property type="project" value="InterPro"/>
</dbReference>
<dbReference type="InterPro" id="IPR049551">
    <property type="entry name" value="PKS_DH_C"/>
</dbReference>
<gene>
    <name evidence="12" type="ORF">VSDG_05096</name>
</gene>
<dbReference type="InterPro" id="IPR050091">
    <property type="entry name" value="PKS_NRPS_Biosynth_Enz"/>
</dbReference>
<dbReference type="InterPro" id="IPR013968">
    <property type="entry name" value="PKS_KR"/>
</dbReference>
<evidence type="ECO:0000259" key="10">
    <source>
        <dbReference type="PROSITE" id="PS52004"/>
    </source>
</evidence>
<dbReference type="InterPro" id="IPR013154">
    <property type="entry name" value="ADH-like_N"/>
</dbReference>
<feature type="domain" description="Carrier" evidence="9">
    <location>
        <begin position="2387"/>
        <end position="2464"/>
    </location>
</feature>
<dbReference type="InterPro" id="IPR009081">
    <property type="entry name" value="PP-bd_ACP"/>
</dbReference>
<dbReference type="CDD" id="cd00833">
    <property type="entry name" value="PKS"/>
    <property type="match status" value="1"/>
</dbReference>
<dbReference type="InterPro" id="IPR014031">
    <property type="entry name" value="Ketoacyl_synth_C"/>
</dbReference>
<keyword evidence="5" id="KW-0560">Oxidoreductase</keyword>
<evidence type="ECO:0000256" key="8">
    <source>
        <dbReference type="PROSITE-ProRule" id="PRU01363"/>
    </source>
</evidence>
<dbReference type="GO" id="GO:0004312">
    <property type="term" value="F:fatty acid synthase activity"/>
    <property type="evidence" value="ECO:0007669"/>
    <property type="project" value="TreeGrafter"/>
</dbReference>
<evidence type="ECO:0000256" key="5">
    <source>
        <dbReference type="ARBA" id="ARBA00023002"/>
    </source>
</evidence>
<dbReference type="OrthoDB" id="329835at2759"/>
<dbReference type="Gene3D" id="3.40.50.150">
    <property type="entry name" value="Vaccinia Virus protein VP39"/>
    <property type="match status" value="1"/>
</dbReference>
<dbReference type="SUPFAM" id="SSF51735">
    <property type="entry name" value="NAD(P)-binding Rossmann-fold domains"/>
    <property type="match status" value="2"/>
</dbReference>
<dbReference type="Pfam" id="PF02801">
    <property type="entry name" value="Ketoacyl-synt_C"/>
    <property type="match status" value="1"/>
</dbReference>
<dbReference type="InterPro" id="IPR029063">
    <property type="entry name" value="SAM-dependent_MTases_sf"/>
</dbReference>
<dbReference type="InterPro" id="IPR016035">
    <property type="entry name" value="Acyl_Trfase/lysoPLipase"/>
</dbReference>
<dbReference type="FunFam" id="3.40.50.720:FF:000209">
    <property type="entry name" value="Polyketide synthase Pks12"/>
    <property type="match status" value="1"/>
</dbReference>
<dbReference type="Pfam" id="PF08242">
    <property type="entry name" value="Methyltransf_12"/>
    <property type="match status" value="1"/>
</dbReference>
<dbReference type="InterPro" id="IPR036291">
    <property type="entry name" value="NAD(P)-bd_dom_sf"/>
</dbReference>
<dbReference type="PROSITE" id="PS52004">
    <property type="entry name" value="KS3_2"/>
    <property type="match status" value="1"/>
</dbReference>
<dbReference type="InterPro" id="IPR049552">
    <property type="entry name" value="PKS_DH_N"/>
</dbReference>
<evidence type="ECO:0000259" key="11">
    <source>
        <dbReference type="PROSITE" id="PS52019"/>
    </source>
</evidence>
<dbReference type="CDD" id="cd05195">
    <property type="entry name" value="enoyl_red"/>
    <property type="match status" value="1"/>
</dbReference>
<dbReference type="SMART" id="SM00829">
    <property type="entry name" value="PKS_ER"/>
    <property type="match status" value="1"/>
</dbReference>
<keyword evidence="13" id="KW-1185">Reference proteome</keyword>
<dbReference type="SUPFAM" id="SSF53901">
    <property type="entry name" value="Thiolase-like"/>
    <property type="match status" value="1"/>
</dbReference>
<dbReference type="SUPFAM" id="SSF47336">
    <property type="entry name" value="ACP-like"/>
    <property type="match status" value="1"/>
</dbReference>
<dbReference type="PROSITE" id="PS51257">
    <property type="entry name" value="PROKAR_LIPOPROTEIN"/>
    <property type="match status" value="1"/>
</dbReference>
<dbReference type="Pfam" id="PF00107">
    <property type="entry name" value="ADH_zinc_N"/>
    <property type="match status" value="1"/>
</dbReference>
<dbReference type="SUPFAM" id="SSF52151">
    <property type="entry name" value="FabD/lysophospholipase-like"/>
    <property type="match status" value="1"/>
</dbReference>
<keyword evidence="3" id="KW-0808">Transferase</keyword>
<evidence type="ECO:0000256" key="7">
    <source>
        <dbReference type="ARBA" id="ARBA00023315"/>
    </source>
</evidence>
<dbReference type="InterPro" id="IPR016036">
    <property type="entry name" value="Malonyl_transacylase_ACP-bd"/>
</dbReference>
<dbReference type="InterPro" id="IPR020806">
    <property type="entry name" value="PKS_PP-bd"/>
</dbReference>
<dbReference type="InterPro" id="IPR020807">
    <property type="entry name" value="PKS_DH"/>
</dbReference>
<dbReference type="SUPFAM" id="SSF50129">
    <property type="entry name" value="GroES-like"/>
    <property type="match status" value="1"/>
</dbReference>
<dbReference type="SMART" id="SM00825">
    <property type="entry name" value="PKS_KS"/>
    <property type="match status" value="1"/>
</dbReference>
<evidence type="ECO:0000256" key="2">
    <source>
        <dbReference type="ARBA" id="ARBA00022553"/>
    </source>
</evidence>
<dbReference type="SMART" id="SM00826">
    <property type="entry name" value="PKS_DH"/>
    <property type="match status" value="1"/>
</dbReference>
<dbReference type="EMBL" id="LJZO01000021">
    <property type="protein sequence ID" value="ROV96130.1"/>
    <property type="molecule type" value="Genomic_DNA"/>
</dbReference>
<keyword evidence="1" id="KW-0596">Phosphopantetheine</keyword>
<evidence type="ECO:0000259" key="9">
    <source>
        <dbReference type="PROSITE" id="PS50075"/>
    </source>
</evidence>
<accession>A0A423VYG1</accession>
<dbReference type="InterPro" id="IPR020843">
    <property type="entry name" value="ER"/>
</dbReference>
<dbReference type="GO" id="GO:1901336">
    <property type="term" value="P:lactone biosynthetic process"/>
    <property type="evidence" value="ECO:0007669"/>
    <property type="project" value="UniProtKB-ARBA"/>
</dbReference>
<dbReference type="InterPro" id="IPR018201">
    <property type="entry name" value="Ketoacyl_synth_AS"/>
</dbReference>
<sequence>MSTSGKASTPSPIAVVGMGCRFSGDATSPQKLWELLEQGRTGIPLESVAGTNTAVYGGIMYQDYHDSLNRDPKALPRYFVTGNAGAMVANRISHFFDLRGPSVTIDTACSTTLTALHLACQSLRAGESEMAIVVGANLMLNSDVFVTMSNLGFLSPDGISYAFDSRANGYGRGEGVAAIILKPLPKALADHDPVRTIIRETALNQDGKTPAITTPSDVAQAKLIRDCYNKAGLDTSQTSYIEAHGTGTPTGDPLEISAISRAFQGQPLYVGSVKANIGHTEAASGLAAIIKVALSMEKGLMPPNPRFLRPNKKLMLECGNIKLLPSSVQDWSLKDGIRRASVNNFGFGGSNAHAILEWHHPDSQDQVNGAGKVEAAPNPARIYILSAKDEQACQRMISNLRDYVANADSTKENSLLASLAYTLGSRRSVLPWTAAFAADSLNGILSTLDGDQVLPKRSRDGIRVGWVFTGQGAQWHAMGRELFEAYPVFRDAILECDTYIKEMGAEWTIMDEIHRDEATTRVNDAEFSLPLSTAIQIAILRLLWSWGVRPTGISSHSSGEAAAAFAAGVLSARSAIGVTYIRGVLTRKAKSASGPKGGMMAVGLGRSEANDYISRVVGDKEARCLVVGCVNSPSSVTVSGDLPALAELEQLLHAHKVFARKLKVTEAFHSSHMKPMADEFVTLLVGLLGSNNTDLTTSPSVIYSSPKTGGRMNDLEPLLSPSHWTDSMLQPVEFESSLLEMCWDSRKKEQCIDVLVEIGPHGALGGPIKQIMQLQGLAETEIPYLSCLSRGKCAVDTMHRVAIALTQQGYRLEMDAINFPRGRHDAEVIVLHDLPTYPWSHETRYWREPRNNRALRQNEHPPHHLIGSRDPLSPPYAPTWTNTLQISDIPWVRDHVVGSDIVFPGAGFITMAIDGMSQAHQPDPDENAFFSLRDVELTQALVLPVDGESGVELHMAIRPCDEKSLGIKEWHEFAVHSISGHKNTWIEHCTGLIRLEKHGHTSWDAPELPALKMMDPAVYSRKTDPRSLWETLHGTGIRHGPIFQNISQIRSSGHYSLCTFEVADTASIMPCSYESEHIVHPTTLDSVIQAAYAPLVSTGIRLKAAMVPRRLKKLKVSSTLCDFGAGSVLGAQTCVNKETSQSFSADLAVFDSLTGDNCPSTPDVLIEIEGLAFQSLGASLSDRRLESDGVGDTRSSWSWAPDIMLMDFGRLRNQLSTDAEPWEKNLMLDLRRCTIHFIKEAMEQLTADDIKRLDGHWKKFHHWMTAQLALAREDQLGPRSSSWLHDDAEQKTSVITKVVECGVNGEMISRLGPKLLSMLRGQVEPLELMMEGRLLYRYYVEALKWKRSNTQASELIKLLAHKNPRCRVLEIGGGTGGCTELILDALGDCKPVDRYDFTDVSAGFFEAARERFADWQDVMTYSTLDIEKDPAGQGFECATYDIVVACQVLHATTNIKRTLSHVRKLLKPGGKLVLVETTNDQLDLFFTFGLLPGWWLSEEAERQSTPSLSPDLWRTMLSTSGFNGVELEIRDCNDRDFYMISTIMSTATVEAVTVDTDLSSDTVLVYGDCPPPLGWLRDLQASVAGGTTGCSMPALMSLDEADVAGKTCIFLGEVQQNLLASLDSDVFARVKSMLVESNTVIWVTRGATMSSEDPWKALHVGLLRTLRNESNGKQCISLDLDPSRDPWTPEAIDAICQVYRASHDATTRHDEFEYAERDGIVCVPRAFNNAGWSDGETAEVVLKPFQSSQGRRLRMHIERPGLLDSLCFRQEDIPDLPADWVEIEPAVFGLNFTDIMVAMGQIKPDREPTMGFECAGIITKLGEAAGKRGLKVGDRVCALQRGHWATRVQTPSTNVVLVPDDMSFEEAASIPQAFATAYISLFTTANLCKGEKVLVHSGAGGVGQAAIMLSQMAGAEVFVTAGTQAKRDFICDKFGISPDHVYSSRDSSFVDGIKNCTSGEGVDVALNSLAGHLLQATFDCMAEFGRFVEIGKKDLEQNSRLSMHAFIKNVSFQCVDLLVWERARGDKVQEALKHVMRLISGNKLRLVDPVSAHPISDIEKVFRTMQGGKHLGKLVVSASQEHFVPVRDSAPGFKLRPDASYLVVGGLGGIGRRICEWLVDHGARNLIILSRSVKHNPFVASLEQHGCVVLHHSCDVADERQLARMLQRHEEEKMPRIRGVVQCAMVLKDAVFTQMTADDFNAALRPKVQGSWNLHQIAQDVDFFIMLSSLIGVTGGAGQANYAAASAFQDALAQHRIAQGKTATALDLGMVKSMGHVAEADHAVSERLTRIGYKALYEEDVLLLLEKAISCPTSSSPSASSAQGVVVTGINVSPGAHWADARWIQEARFAGLKYREALQAGQVVGSSTQQGPDDVRGESSRAASYDEAIAIVLREMARKLMRMFGLAEDDLSASKSLTSIGVDSLVAIELRTWISSQLDVDVPIFELMEGKTVTGLAEVVVTKLGHVMPRQKSWQYEGMVEQNRTGS</sequence>
<dbReference type="PROSITE" id="PS00012">
    <property type="entry name" value="PHOSPHOPANTETHEINE"/>
    <property type="match status" value="1"/>
</dbReference>
<dbReference type="InterPro" id="IPR056501">
    <property type="entry name" value="NAD-bd_HRPKS_sdrA"/>
</dbReference>
<dbReference type="SUPFAM" id="SSF53335">
    <property type="entry name" value="S-adenosyl-L-methionine-dependent methyltransferases"/>
    <property type="match status" value="1"/>
</dbReference>
<dbReference type="Gene3D" id="3.30.70.3290">
    <property type="match status" value="1"/>
</dbReference>
<dbReference type="PANTHER" id="PTHR43775">
    <property type="entry name" value="FATTY ACID SYNTHASE"/>
    <property type="match status" value="1"/>
</dbReference>
<keyword evidence="6" id="KW-0511">Multifunctional enzyme</keyword>
<dbReference type="InterPro" id="IPR049900">
    <property type="entry name" value="PKS_mFAS_DH"/>
</dbReference>
<evidence type="ECO:0000256" key="6">
    <source>
        <dbReference type="ARBA" id="ARBA00023268"/>
    </source>
</evidence>
<feature type="active site" description="Proton acceptor; for dehydratase activity" evidence="8">
    <location>
        <position position="895"/>
    </location>
</feature>
<dbReference type="SUPFAM" id="SSF55048">
    <property type="entry name" value="Probable ACP-binding domain of malonyl-CoA ACP transacylase"/>
    <property type="match status" value="1"/>
</dbReference>
<dbReference type="InterPro" id="IPR020841">
    <property type="entry name" value="PKS_Beta-ketoAc_synthase_dom"/>
</dbReference>
<dbReference type="PROSITE" id="PS00606">
    <property type="entry name" value="KS3_1"/>
    <property type="match status" value="1"/>
</dbReference>
<dbReference type="InterPro" id="IPR036736">
    <property type="entry name" value="ACP-like_sf"/>
</dbReference>
<dbReference type="Pfam" id="PF16197">
    <property type="entry name" value="KAsynt_C_assoc"/>
    <property type="match status" value="1"/>
</dbReference>
<dbReference type="GO" id="GO:0031177">
    <property type="term" value="F:phosphopantetheine binding"/>
    <property type="evidence" value="ECO:0007669"/>
    <property type="project" value="InterPro"/>
</dbReference>
<dbReference type="InterPro" id="IPR032821">
    <property type="entry name" value="PKS_assoc"/>
</dbReference>
<dbReference type="Gene3D" id="3.40.50.720">
    <property type="entry name" value="NAD(P)-binding Rossmann-like Domain"/>
    <property type="match status" value="2"/>
</dbReference>
<feature type="region of interest" description="C-terminal hotdog fold" evidence="8">
    <location>
        <begin position="1018"/>
        <end position="1182"/>
    </location>
</feature>
<evidence type="ECO:0000256" key="3">
    <source>
        <dbReference type="ARBA" id="ARBA00022679"/>
    </source>
</evidence>
<dbReference type="Gene3D" id="3.40.47.10">
    <property type="match status" value="2"/>
</dbReference>
<feature type="domain" description="PKS/mFAS DH" evidence="11">
    <location>
        <begin position="863"/>
        <end position="1182"/>
    </location>
</feature>
<name>A0A423VYG1_CYTCH</name>
<proteinExistence type="predicted"/>
<protein>
    <submittedName>
        <fullName evidence="12">Uncharacterized protein</fullName>
    </submittedName>
</protein>
<dbReference type="InterPro" id="IPR042104">
    <property type="entry name" value="PKS_dehydratase_sf"/>
</dbReference>
<dbReference type="Gene3D" id="1.10.1200.10">
    <property type="entry name" value="ACP-like"/>
    <property type="match status" value="1"/>
</dbReference>
<dbReference type="PANTHER" id="PTHR43775:SF29">
    <property type="entry name" value="ASPERFURANONE POLYKETIDE SYNTHASE AFOG-RELATED"/>
    <property type="match status" value="1"/>
</dbReference>
<organism evidence="12 13">
    <name type="scientific">Cytospora chrysosperma</name>
    <name type="common">Cytospora canker fungus</name>
    <name type="synonym">Sphaeria chrysosperma</name>
    <dbReference type="NCBI Taxonomy" id="252740"/>
    <lineage>
        <taxon>Eukaryota</taxon>
        <taxon>Fungi</taxon>
        <taxon>Dikarya</taxon>
        <taxon>Ascomycota</taxon>
        <taxon>Pezizomycotina</taxon>
        <taxon>Sordariomycetes</taxon>
        <taxon>Sordariomycetidae</taxon>
        <taxon>Diaporthales</taxon>
        <taxon>Cytosporaceae</taxon>
        <taxon>Cytospora</taxon>
    </lineage>
</organism>
<dbReference type="SMART" id="SM00823">
    <property type="entry name" value="PKS_PP"/>
    <property type="match status" value="1"/>
</dbReference>
<dbReference type="InterPro" id="IPR013149">
    <property type="entry name" value="ADH-like_C"/>
</dbReference>
<feature type="domain" description="Ketosynthase family 3 (KS3)" evidence="10">
    <location>
        <begin position="1"/>
        <end position="358"/>
    </location>
</feature>
<dbReference type="GO" id="GO:0016491">
    <property type="term" value="F:oxidoreductase activity"/>
    <property type="evidence" value="ECO:0007669"/>
    <property type="project" value="UniProtKB-KW"/>
</dbReference>
<dbReference type="SMART" id="SM00822">
    <property type="entry name" value="PKS_KR"/>
    <property type="match status" value="1"/>
</dbReference>
<comment type="caution">
    <text evidence="12">The sequence shown here is derived from an EMBL/GenBank/DDBJ whole genome shotgun (WGS) entry which is preliminary data.</text>
</comment>
<dbReference type="CDD" id="cd02440">
    <property type="entry name" value="AdoMet_MTases"/>
    <property type="match status" value="1"/>
</dbReference>
<dbReference type="Gene3D" id="3.10.129.110">
    <property type="entry name" value="Polyketide synthase dehydratase"/>
    <property type="match status" value="1"/>
</dbReference>
<dbReference type="InterPro" id="IPR001227">
    <property type="entry name" value="Ac_transferase_dom_sf"/>
</dbReference>
<dbReference type="Pfam" id="PF23114">
    <property type="entry name" value="NAD-bd_HRPKS_sdrA"/>
    <property type="match status" value="1"/>
</dbReference>
<dbReference type="Pfam" id="PF14765">
    <property type="entry name" value="PS-DH"/>
    <property type="match status" value="1"/>
</dbReference>
<dbReference type="SMART" id="SM00827">
    <property type="entry name" value="PKS_AT"/>
    <property type="match status" value="1"/>
</dbReference>
<dbReference type="Pfam" id="PF00698">
    <property type="entry name" value="Acyl_transf_1"/>
    <property type="match status" value="1"/>
</dbReference>
<dbReference type="InterPro" id="IPR057326">
    <property type="entry name" value="KR_dom"/>
</dbReference>
<reference evidence="12 13" key="1">
    <citation type="submission" date="2015-09" db="EMBL/GenBank/DDBJ databases">
        <title>Host preference determinants of Valsa canker pathogens revealed by comparative genomics.</title>
        <authorList>
            <person name="Yin Z."/>
            <person name="Huang L."/>
        </authorList>
    </citation>
    <scope>NUCLEOTIDE SEQUENCE [LARGE SCALE GENOMIC DNA]</scope>
    <source>
        <strain evidence="12 13">YSFL</strain>
    </source>
</reference>
<dbReference type="InterPro" id="IPR013217">
    <property type="entry name" value="Methyltransf_12"/>
</dbReference>
<dbReference type="Proteomes" id="UP000284375">
    <property type="component" value="Unassembled WGS sequence"/>
</dbReference>
<dbReference type="Pfam" id="PF21089">
    <property type="entry name" value="PKS_DH_N"/>
    <property type="match status" value="1"/>
</dbReference>
<dbReference type="Gene3D" id="3.40.366.10">
    <property type="entry name" value="Malonyl-Coenzyme A Acyl Carrier Protein, domain 2"/>
    <property type="match status" value="1"/>
</dbReference>
<dbReference type="InterPro" id="IPR006162">
    <property type="entry name" value="Ppantetheine_attach_site"/>
</dbReference>
<dbReference type="PROSITE" id="PS50075">
    <property type="entry name" value="CARRIER"/>
    <property type="match status" value="1"/>
</dbReference>
<dbReference type="GO" id="GO:0004315">
    <property type="term" value="F:3-oxoacyl-[acyl-carrier-protein] synthase activity"/>
    <property type="evidence" value="ECO:0007669"/>
    <property type="project" value="InterPro"/>
</dbReference>
<evidence type="ECO:0000256" key="1">
    <source>
        <dbReference type="ARBA" id="ARBA00022450"/>
    </source>
</evidence>
<dbReference type="STRING" id="252740.A0A423VYG1"/>
<keyword evidence="7" id="KW-0012">Acyltransferase</keyword>
<dbReference type="InterPro" id="IPR014030">
    <property type="entry name" value="Ketoacyl_synth_N"/>
</dbReference>
<evidence type="ECO:0000256" key="4">
    <source>
        <dbReference type="ARBA" id="ARBA00022857"/>
    </source>
</evidence>
<dbReference type="Pfam" id="PF00109">
    <property type="entry name" value="ketoacyl-synt"/>
    <property type="match status" value="1"/>
</dbReference>
<dbReference type="Pfam" id="PF08659">
    <property type="entry name" value="KR"/>
    <property type="match status" value="1"/>
</dbReference>
<dbReference type="InterPro" id="IPR016039">
    <property type="entry name" value="Thiolase-like"/>
</dbReference>
<dbReference type="Pfam" id="PF00550">
    <property type="entry name" value="PP-binding"/>
    <property type="match status" value="1"/>
</dbReference>
<evidence type="ECO:0000313" key="13">
    <source>
        <dbReference type="Proteomes" id="UP000284375"/>
    </source>
</evidence>